<dbReference type="RefSeq" id="WP_146227853.1">
    <property type="nucleotide sequence ID" value="NZ_QJTK01000001.1"/>
</dbReference>
<evidence type="ECO:0008006" key="4">
    <source>
        <dbReference type="Google" id="ProtNLM"/>
    </source>
</evidence>
<dbReference type="EMBL" id="QJTK01000001">
    <property type="protein sequence ID" value="PYF13240.1"/>
    <property type="molecule type" value="Genomic_DNA"/>
</dbReference>
<evidence type="ECO:0000313" key="2">
    <source>
        <dbReference type="EMBL" id="PYF13240.1"/>
    </source>
</evidence>
<proteinExistence type="predicted"/>
<protein>
    <recommendedName>
        <fullName evidence="4">Outer membrane protein with beta-barrel domain</fullName>
    </recommendedName>
</protein>
<comment type="caution">
    <text evidence="2">The sequence shown here is derived from an EMBL/GenBank/DDBJ whole genome shotgun (WGS) entry which is preliminary data.</text>
</comment>
<sequence length="134" mass="13032">MVLSKAVFAVTVAALMLAAPARADPAVGLGVSIAFGGGQVQSGVGLRVFSDDEDDSVVATAGVDYLFQSKSWRGTFGGAYVNDDAYIGLDLGYGIGGGGFTYGPSGGFVNTSAPAVASTGGGGGGGGPEAQSPF</sequence>
<dbReference type="AlphaFoldDB" id="A0A318U415"/>
<accession>A0A318U415</accession>
<reference evidence="2 3" key="1">
    <citation type="submission" date="2018-06" db="EMBL/GenBank/DDBJ databases">
        <title>Genomic Encyclopedia of Type Strains, Phase III (KMG-III): the genomes of soil and plant-associated and newly described type strains.</title>
        <authorList>
            <person name="Whitman W."/>
        </authorList>
    </citation>
    <scope>NUCLEOTIDE SEQUENCE [LARGE SCALE GENOMIC DNA]</scope>
    <source>
        <strain evidence="2 3">JA737</strain>
    </source>
</reference>
<feature type="signal peptide" evidence="1">
    <location>
        <begin position="1"/>
        <end position="23"/>
    </location>
</feature>
<feature type="chain" id="PRO_5016456854" description="Outer membrane protein with beta-barrel domain" evidence="1">
    <location>
        <begin position="24"/>
        <end position="134"/>
    </location>
</feature>
<evidence type="ECO:0000313" key="3">
    <source>
        <dbReference type="Proteomes" id="UP000247727"/>
    </source>
</evidence>
<dbReference type="OrthoDB" id="7032059at2"/>
<keyword evidence="1" id="KW-0732">Signal</keyword>
<keyword evidence="3" id="KW-1185">Reference proteome</keyword>
<evidence type="ECO:0000256" key="1">
    <source>
        <dbReference type="SAM" id="SignalP"/>
    </source>
</evidence>
<organism evidence="2 3">
    <name type="scientific">Rhodobacter viridis</name>
    <dbReference type="NCBI Taxonomy" id="1054202"/>
    <lineage>
        <taxon>Bacteria</taxon>
        <taxon>Pseudomonadati</taxon>
        <taxon>Pseudomonadota</taxon>
        <taxon>Alphaproteobacteria</taxon>
        <taxon>Rhodobacterales</taxon>
        <taxon>Rhodobacter group</taxon>
        <taxon>Rhodobacter</taxon>
    </lineage>
</organism>
<name>A0A318U415_9RHOB</name>
<gene>
    <name evidence="2" type="ORF">C8J30_101628</name>
</gene>
<dbReference type="Proteomes" id="UP000247727">
    <property type="component" value="Unassembled WGS sequence"/>
</dbReference>